<dbReference type="Proteomes" id="UP000006695">
    <property type="component" value="Chromosome"/>
</dbReference>
<dbReference type="SUPFAM" id="SSF54523">
    <property type="entry name" value="Pili subunits"/>
    <property type="match status" value="1"/>
</dbReference>
<evidence type="ECO:0008006" key="10">
    <source>
        <dbReference type="Google" id="ProtNLM"/>
    </source>
</evidence>
<evidence type="ECO:0000256" key="2">
    <source>
        <dbReference type="ARBA" id="ARBA00022475"/>
    </source>
</evidence>
<evidence type="ECO:0000313" key="8">
    <source>
        <dbReference type="EMBL" id="ABQ24889.1"/>
    </source>
</evidence>
<dbReference type="InterPro" id="IPR010055">
    <property type="entry name" value="T2SS_protein-GspJ"/>
</dbReference>
<keyword evidence="2" id="KW-1003">Cell membrane</keyword>
<accession>A5GBZ9</accession>
<keyword evidence="6" id="KW-1133">Transmembrane helix</keyword>
<keyword evidence="9" id="KW-1185">Reference proteome</keyword>
<dbReference type="InterPro" id="IPR045584">
    <property type="entry name" value="Pilin-like"/>
</dbReference>
<dbReference type="EMBL" id="CP000698">
    <property type="protein sequence ID" value="ABQ24889.1"/>
    <property type="molecule type" value="Genomic_DNA"/>
</dbReference>
<dbReference type="STRING" id="351605.Gura_0677"/>
<keyword evidence="4" id="KW-0997">Cell inner membrane</keyword>
<evidence type="ECO:0000256" key="3">
    <source>
        <dbReference type="ARBA" id="ARBA00022481"/>
    </source>
</evidence>
<dbReference type="PANTHER" id="PTHR39583">
    <property type="entry name" value="TYPE II SECRETION SYSTEM PROTEIN J-RELATED"/>
    <property type="match status" value="1"/>
</dbReference>
<evidence type="ECO:0000256" key="5">
    <source>
        <dbReference type="ARBA" id="ARBA00022692"/>
    </source>
</evidence>
<dbReference type="GO" id="GO:0005886">
    <property type="term" value="C:plasma membrane"/>
    <property type="evidence" value="ECO:0007669"/>
    <property type="project" value="UniProtKB-SubCell"/>
</dbReference>
<dbReference type="KEGG" id="gur:Gura_0677"/>
<dbReference type="HOGENOM" id="CLU_1303422_0_0_7"/>
<name>A5GBZ9_GEOUR</name>
<keyword evidence="5" id="KW-0812">Transmembrane</keyword>
<comment type="subcellular location">
    <subcellularLocation>
        <location evidence="1">Cell inner membrane</location>
        <topology evidence="1">Single-pass membrane protein</topology>
    </subcellularLocation>
</comment>
<protein>
    <recommendedName>
        <fullName evidence="10">General secretion pathway protein J</fullName>
    </recommendedName>
</protein>
<keyword evidence="3" id="KW-0488">Methylation</keyword>
<reference evidence="8 9" key="1">
    <citation type="submission" date="2007-05" db="EMBL/GenBank/DDBJ databases">
        <title>Complete sequence of Geobacter uraniireducens Rf4.</title>
        <authorList>
            <consortium name="US DOE Joint Genome Institute"/>
            <person name="Copeland A."/>
            <person name="Lucas S."/>
            <person name="Lapidus A."/>
            <person name="Barry K."/>
            <person name="Detter J.C."/>
            <person name="Glavina del Rio T."/>
            <person name="Hammon N."/>
            <person name="Israni S."/>
            <person name="Dalin E."/>
            <person name="Tice H."/>
            <person name="Pitluck S."/>
            <person name="Chertkov O."/>
            <person name="Brettin T."/>
            <person name="Bruce D."/>
            <person name="Han C."/>
            <person name="Schmutz J."/>
            <person name="Larimer F."/>
            <person name="Land M."/>
            <person name="Hauser L."/>
            <person name="Kyrpides N."/>
            <person name="Mikhailova N."/>
            <person name="Shelobolina E."/>
            <person name="Aklujkar M."/>
            <person name="Lovley D."/>
            <person name="Richardson P."/>
        </authorList>
    </citation>
    <scope>NUCLEOTIDE SEQUENCE [LARGE SCALE GENOMIC DNA]</scope>
    <source>
        <strain evidence="8 9">Rf4</strain>
    </source>
</reference>
<dbReference type="GO" id="GO:0015627">
    <property type="term" value="C:type II protein secretion system complex"/>
    <property type="evidence" value="ECO:0007669"/>
    <property type="project" value="InterPro"/>
</dbReference>
<evidence type="ECO:0000256" key="6">
    <source>
        <dbReference type="ARBA" id="ARBA00022989"/>
    </source>
</evidence>
<gene>
    <name evidence="8" type="ordered locus">Gura_0677</name>
</gene>
<dbReference type="GO" id="GO:0015628">
    <property type="term" value="P:protein secretion by the type II secretion system"/>
    <property type="evidence" value="ECO:0007669"/>
    <property type="project" value="InterPro"/>
</dbReference>
<dbReference type="Pfam" id="PF11612">
    <property type="entry name" value="T2SSJ"/>
    <property type="match status" value="1"/>
</dbReference>
<evidence type="ECO:0000256" key="7">
    <source>
        <dbReference type="ARBA" id="ARBA00023136"/>
    </source>
</evidence>
<evidence type="ECO:0000256" key="4">
    <source>
        <dbReference type="ARBA" id="ARBA00022519"/>
    </source>
</evidence>
<evidence type="ECO:0000256" key="1">
    <source>
        <dbReference type="ARBA" id="ARBA00004377"/>
    </source>
</evidence>
<sequence>MALLVILTGALYGTYFSVMNGREAAVSGMEARRELRTTLDMLRREIASAYFNKFNMAKKKQFFVVEDRDFFGKPASTISFTAIAPPSSDSQSGSDLVELKYQPIEKDNKIVLTRQAKDFYLDVKTYPYPQMEKLEGFLVECYDKGKWVRSWDTALNNNRLPESVRITLRVKEGDKIAEYTATASPRIKGP</sequence>
<proteinExistence type="predicted"/>
<dbReference type="AlphaFoldDB" id="A5GBZ9"/>
<dbReference type="PANTHER" id="PTHR39583:SF2">
    <property type="entry name" value="TYPE II SECRETION SYSTEM PROTEIN J"/>
    <property type="match status" value="1"/>
</dbReference>
<organism evidence="8 9">
    <name type="scientific">Geotalea uraniireducens (strain Rf4)</name>
    <name type="common">Geobacter uraniireducens</name>
    <dbReference type="NCBI Taxonomy" id="351605"/>
    <lineage>
        <taxon>Bacteria</taxon>
        <taxon>Pseudomonadati</taxon>
        <taxon>Thermodesulfobacteriota</taxon>
        <taxon>Desulfuromonadia</taxon>
        <taxon>Geobacterales</taxon>
        <taxon>Geobacteraceae</taxon>
        <taxon>Geotalea</taxon>
    </lineage>
</organism>
<evidence type="ECO:0000313" key="9">
    <source>
        <dbReference type="Proteomes" id="UP000006695"/>
    </source>
</evidence>
<keyword evidence="7" id="KW-0472">Membrane</keyword>
<dbReference type="InterPro" id="IPR051621">
    <property type="entry name" value="T2SS_protein_J"/>
</dbReference>